<evidence type="ECO:0000313" key="2">
    <source>
        <dbReference type="EMBL" id="TSH97066.1"/>
    </source>
</evidence>
<dbReference type="AlphaFoldDB" id="A0A556AVW3"/>
<protein>
    <submittedName>
        <fullName evidence="2">Glycerophosphodiester phosphodiesterase</fullName>
        <ecNumber evidence="2">3.1.4.46</ecNumber>
    </submittedName>
</protein>
<evidence type="ECO:0000259" key="1">
    <source>
        <dbReference type="PROSITE" id="PS51704"/>
    </source>
</evidence>
<dbReference type="PANTHER" id="PTHR46211">
    <property type="entry name" value="GLYCEROPHOSPHORYL DIESTER PHOSPHODIESTERASE"/>
    <property type="match status" value="1"/>
</dbReference>
<dbReference type="SUPFAM" id="SSF51695">
    <property type="entry name" value="PLC-like phosphodiesterases"/>
    <property type="match status" value="1"/>
</dbReference>
<keyword evidence="3" id="KW-1185">Reference proteome</keyword>
<dbReference type="EC" id="3.1.4.46" evidence="2"/>
<gene>
    <name evidence="2" type="primary">ugpQ</name>
    <name evidence="2" type="ORF">FOZ76_07010</name>
</gene>
<dbReference type="EMBL" id="VLTJ01000011">
    <property type="protein sequence ID" value="TSH97066.1"/>
    <property type="molecule type" value="Genomic_DNA"/>
</dbReference>
<dbReference type="RefSeq" id="WP_143947433.1">
    <property type="nucleotide sequence ID" value="NZ_BAABMB010000002.1"/>
</dbReference>
<dbReference type="Gene3D" id="3.20.20.190">
    <property type="entry name" value="Phosphatidylinositol (PI) phosphodiesterase"/>
    <property type="match status" value="1"/>
</dbReference>
<dbReference type="GO" id="GO:0008889">
    <property type="term" value="F:glycerophosphodiester phosphodiesterase activity"/>
    <property type="evidence" value="ECO:0007669"/>
    <property type="project" value="UniProtKB-EC"/>
</dbReference>
<dbReference type="Proteomes" id="UP000318405">
    <property type="component" value="Unassembled WGS sequence"/>
</dbReference>
<reference evidence="2 3" key="1">
    <citation type="submission" date="2019-07" db="EMBL/GenBank/DDBJ databases">
        <title>Qingshengfaniella alkalisoli gen. nov., sp. nov., isolated from saline soil.</title>
        <authorList>
            <person name="Xu L."/>
            <person name="Huang X.-X."/>
            <person name="Sun J.-Q."/>
        </authorList>
    </citation>
    <scope>NUCLEOTIDE SEQUENCE [LARGE SCALE GENOMIC DNA]</scope>
    <source>
        <strain evidence="2 3">DSM 27279</strain>
    </source>
</reference>
<dbReference type="OrthoDB" id="9795622at2"/>
<feature type="domain" description="GP-PDE" evidence="1">
    <location>
        <begin position="10"/>
        <end position="253"/>
    </location>
</feature>
<dbReference type="PANTHER" id="PTHR46211:SF1">
    <property type="entry name" value="GLYCEROPHOSPHODIESTER PHOSPHODIESTERASE, CYTOPLASMIC"/>
    <property type="match status" value="1"/>
</dbReference>
<dbReference type="PROSITE" id="PS51704">
    <property type="entry name" value="GP_PDE"/>
    <property type="match status" value="1"/>
</dbReference>
<dbReference type="GO" id="GO:0006629">
    <property type="term" value="P:lipid metabolic process"/>
    <property type="evidence" value="ECO:0007669"/>
    <property type="project" value="InterPro"/>
</dbReference>
<organism evidence="2 3">
    <name type="scientific">Verticiella sediminum</name>
    <dbReference type="NCBI Taxonomy" id="1247510"/>
    <lineage>
        <taxon>Bacteria</taxon>
        <taxon>Pseudomonadati</taxon>
        <taxon>Pseudomonadota</taxon>
        <taxon>Betaproteobacteria</taxon>
        <taxon>Burkholderiales</taxon>
        <taxon>Alcaligenaceae</taxon>
        <taxon>Verticiella</taxon>
    </lineage>
</organism>
<dbReference type="InterPro" id="IPR017946">
    <property type="entry name" value="PLC-like_Pdiesterase_TIM-brl"/>
</dbReference>
<dbReference type="InterPro" id="IPR030395">
    <property type="entry name" value="GP_PDE_dom"/>
</dbReference>
<dbReference type="Pfam" id="PF03009">
    <property type="entry name" value="GDPD"/>
    <property type="match status" value="1"/>
</dbReference>
<name>A0A556AVW3_9BURK</name>
<sequence length="253" mass="27258">MAIVPGWHYPRYVAHRGGGVLAPENTLAGMRAAQAHGYAGVEFDVMLAADGVPVLMHDPEFGRTIAGRGAVALTPSEVLVRLDAGAWKGEAFVGEPVPLFADAAYWLIQAGIWMNVEIKPAPGYEIVTGRVTAEYTARAWARREPGTPASPAPLLSSFSEDALRAAAAARPELARAMLWQRVPADWLARVRDLGCVAVHCDHRRLDAPTARAIKAAGYGLMCYTVNEPARAQEIFAWGVDAICTDRLDLFAGR</sequence>
<accession>A0A556AVW3</accession>
<evidence type="ECO:0000313" key="3">
    <source>
        <dbReference type="Proteomes" id="UP000318405"/>
    </source>
</evidence>
<keyword evidence="2" id="KW-0378">Hydrolase</keyword>
<comment type="caution">
    <text evidence="2">The sequence shown here is derived from an EMBL/GenBank/DDBJ whole genome shotgun (WGS) entry which is preliminary data.</text>
</comment>
<dbReference type="NCBIfam" id="NF006989">
    <property type="entry name" value="PRK09454.1"/>
    <property type="match status" value="1"/>
</dbReference>
<proteinExistence type="predicted"/>